<dbReference type="HOGENOM" id="CLU_1959908_0_0_1"/>
<keyword evidence="3" id="KW-1185">Reference proteome</keyword>
<name>A0A0C9WP39_9AGAR</name>
<sequence>MTWTSTRTSLRVCDKNSDENSEEAAEDEEDEENEENAPNPEERYIKEKEVGFRDDLGEASGIGRKRKRKGQTMGPVRSQQAYVDRSYASVFMPDFRASSNSESPNTTEDRVACGSTSFGPTNVLVRLD</sequence>
<organism evidence="2 3">
    <name type="scientific">Laccaria amethystina LaAM-08-1</name>
    <dbReference type="NCBI Taxonomy" id="1095629"/>
    <lineage>
        <taxon>Eukaryota</taxon>
        <taxon>Fungi</taxon>
        <taxon>Dikarya</taxon>
        <taxon>Basidiomycota</taxon>
        <taxon>Agaricomycotina</taxon>
        <taxon>Agaricomycetes</taxon>
        <taxon>Agaricomycetidae</taxon>
        <taxon>Agaricales</taxon>
        <taxon>Agaricineae</taxon>
        <taxon>Hydnangiaceae</taxon>
        <taxon>Laccaria</taxon>
    </lineage>
</organism>
<dbReference type="EMBL" id="KN838643">
    <property type="protein sequence ID" value="KIJ99624.1"/>
    <property type="molecule type" value="Genomic_DNA"/>
</dbReference>
<accession>A0A0C9WP39</accession>
<protein>
    <submittedName>
        <fullName evidence="2">Uncharacterized protein</fullName>
    </submittedName>
</protein>
<feature type="compositionally biased region" description="Basic and acidic residues" evidence="1">
    <location>
        <begin position="40"/>
        <end position="56"/>
    </location>
</feature>
<gene>
    <name evidence="2" type="ORF">K443DRAFT_8263</name>
</gene>
<dbReference type="AlphaFoldDB" id="A0A0C9WP39"/>
<evidence type="ECO:0000313" key="2">
    <source>
        <dbReference type="EMBL" id="KIJ99624.1"/>
    </source>
</evidence>
<dbReference type="Proteomes" id="UP000054477">
    <property type="component" value="Unassembled WGS sequence"/>
</dbReference>
<feature type="region of interest" description="Disordered" evidence="1">
    <location>
        <begin position="1"/>
        <end position="81"/>
    </location>
</feature>
<evidence type="ECO:0000256" key="1">
    <source>
        <dbReference type="SAM" id="MobiDB-lite"/>
    </source>
</evidence>
<reference evidence="3" key="2">
    <citation type="submission" date="2015-01" db="EMBL/GenBank/DDBJ databases">
        <title>Evolutionary Origins and Diversification of the Mycorrhizal Mutualists.</title>
        <authorList>
            <consortium name="DOE Joint Genome Institute"/>
            <consortium name="Mycorrhizal Genomics Consortium"/>
            <person name="Kohler A."/>
            <person name="Kuo A."/>
            <person name="Nagy L.G."/>
            <person name="Floudas D."/>
            <person name="Copeland A."/>
            <person name="Barry K.W."/>
            <person name="Cichocki N."/>
            <person name="Veneault-Fourrey C."/>
            <person name="LaButti K."/>
            <person name="Lindquist E.A."/>
            <person name="Lipzen A."/>
            <person name="Lundell T."/>
            <person name="Morin E."/>
            <person name="Murat C."/>
            <person name="Riley R."/>
            <person name="Ohm R."/>
            <person name="Sun H."/>
            <person name="Tunlid A."/>
            <person name="Henrissat B."/>
            <person name="Grigoriev I.V."/>
            <person name="Hibbett D.S."/>
            <person name="Martin F."/>
        </authorList>
    </citation>
    <scope>NUCLEOTIDE SEQUENCE [LARGE SCALE GENOMIC DNA]</scope>
    <source>
        <strain evidence="3">LaAM-08-1</strain>
    </source>
</reference>
<feature type="compositionally biased region" description="Polar residues" evidence="1">
    <location>
        <begin position="97"/>
        <end position="106"/>
    </location>
</feature>
<feature type="compositionally biased region" description="Acidic residues" evidence="1">
    <location>
        <begin position="19"/>
        <end position="35"/>
    </location>
</feature>
<proteinExistence type="predicted"/>
<reference evidence="2 3" key="1">
    <citation type="submission" date="2014-04" db="EMBL/GenBank/DDBJ databases">
        <authorList>
            <consortium name="DOE Joint Genome Institute"/>
            <person name="Kuo A."/>
            <person name="Kohler A."/>
            <person name="Nagy L.G."/>
            <person name="Floudas D."/>
            <person name="Copeland A."/>
            <person name="Barry K.W."/>
            <person name="Cichocki N."/>
            <person name="Veneault-Fourrey C."/>
            <person name="LaButti K."/>
            <person name="Lindquist E.A."/>
            <person name="Lipzen A."/>
            <person name="Lundell T."/>
            <person name="Morin E."/>
            <person name="Murat C."/>
            <person name="Sun H."/>
            <person name="Tunlid A."/>
            <person name="Henrissat B."/>
            <person name="Grigoriev I.V."/>
            <person name="Hibbett D.S."/>
            <person name="Martin F."/>
            <person name="Nordberg H.P."/>
            <person name="Cantor M.N."/>
            <person name="Hua S.X."/>
        </authorList>
    </citation>
    <scope>NUCLEOTIDE SEQUENCE [LARGE SCALE GENOMIC DNA]</scope>
    <source>
        <strain evidence="2 3">LaAM-08-1</strain>
    </source>
</reference>
<evidence type="ECO:0000313" key="3">
    <source>
        <dbReference type="Proteomes" id="UP000054477"/>
    </source>
</evidence>
<feature type="region of interest" description="Disordered" evidence="1">
    <location>
        <begin position="95"/>
        <end position="128"/>
    </location>
</feature>